<evidence type="ECO:0000313" key="3">
    <source>
        <dbReference type="EMBL" id="KAF2819000.1"/>
    </source>
</evidence>
<proteinExistence type="predicted"/>
<keyword evidence="4" id="KW-1185">Reference proteome</keyword>
<evidence type="ECO:0000313" key="4">
    <source>
        <dbReference type="Proteomes" id="UP000799424"/>
    </source>
</evidence>
<evidence type="ECO:0000256" key="1">
    <source>
        <dbReference type="ARBA" id="ARBA00023125"/>
    </source>
</evidence>
<name>A0A6A6ZD93_9PLEO</name>
<dbReference type="GO" id="GO:0003677">
    <property type="term" value="F:DNA binding"/>
    <property type="evidence" value="ECO:0007669"/>
    <property type="project" value="UniProtKB-KW"/>
</dbReference>
<accession>A0A6A6ZD93</accession>
<evidence type="ECO:0000259" key="2">
    <source>
        <dbReference type="PROSITE" id="PS51253"/>
    </source>
</evidence>
<dbReference type="Proteomes" id="UP000799424">
    <property type="component" value="Unassembled WGS sequence"/>
</dbReference>
<dbReference type="InterPro" id="IPR006600">
    <property type="entry name" value="HTH_CenpB_DNA-bd_dom"/>
</dbReference>
<dbReference type="EMBL" id="MU006247">
    <property type="protein sequence ID" value="KAF2819000.1"/>
    <property type="molecule type" value="Genomic_DNA"/>
</dbReference>
<sequence length="109" mass="12736">MIQNFASTIAHKRVSLAWVMRFKARHHDALISKCATAMDATRYAANSYIKYKLHFDLLHGKMEEHEIQPHNSYNMDKKDFMIGVIRRRRSLPPSGWISKVDNNFSSSLR</sequence>
<feature type="domain" description="HTH CENPB-type" evidence="2">
    <location>
        <begin position="1"/>
        <end position="32"/>
    </location>
</feature>
<dbReference type="AlphaFoldDB" id="A0A6A6ZD93"/>
<keyword evidence="1" id="KW-0238">DNA-binding</keyword>
<gene>
    <name evidence="3" type="ORF">CC86DRAFT_432449</name>
</gene>
<reference evidence="3" key="1">
    <citation type="journal article" date="2020" name="Stud. Mycol.">
        <title>101 Dothideomycetes genomes: a test case for predicting lifestyles and emergence of pathogens.</title>
        <authorList>
            <person name="Haridas S."/>
            <person name="Albert R."/>
            <person name="Binder M."/>
            <person name="Bloem J."/>
            <person name="Labutti K."/>
            <person name="Salamov A."/>
            <person name="Andreopoulos B."/>
            <person name="Baker S."/>
            <person name="Barry K."/>
            <person name="Bills G."/>
            <person name="Bluhm B."/>
            <person name="Cannon C."/>
            <person name="Castanera R."/>
            <person name="Culley D."/>
            <person name="Daum C."/>
            <person name="Ezra D."/>
            <person name="Gonzalez J."/>
            <person name="Henrissat B."/>
            <person name="Kuo A."/>
            <person name="Liang C."/>
            <person name="Lipzen A."/>
            <person name="Lutzoni F."/>
            <person name="Magnuson J."/>
            <person name="Mondo S."/>
            <person name="Nolan M."/>
            <person name="Ohm R."/>
            <person name="Pangilinan J."/>
            <person name="Park H.-J."/>
            <person name="Ramirez L."/>
            <person name="Alfaro M."/>
            <person name="Sun H."/>
            <person name="Tritt A."/>
            <person name="Yoshinaga Y."/>
            <person name="Zwiers L.-H."/>
            <person name="Turgeon B."/>
            <person name="Goodwin S."/>
            <person name="Spatafora J."/>
            <person name="Crous P."/>
            <person name="Grigoriev I."/>
        </authorList>
    </citation>
    <scope>NUCLEOTIDE SEQUENCE</scope>
    <source>
        <strain evidence="3">CBS 113818</strain>
    </source>
</reference>
<protein>
    <recommendedName>
        <fullName evidence="2">HTH CENPB-type domain-containing protein</fullName>
    </recommendedName>
</protein>
<dbReference type="OrthoDB" id="3938460at2759"/>
<dbReference type="PROSITE" id="PS51253">
    <property type="entry name" value="HTH_CENPB"/>
    <property type="match status" value="1"/>
</dbReference>
<organism evidence="3 4">
    <name type="scientific">Ophiobolus disseminans</name>
    <dbReference type="NCBI Taxonomy" id="1469910"/>
    <lineage>
        <taxon>Eukaryota</taxon>
        <taxon>Fungi</taxon>
        <taxon>Dikarya</taxon>
        <taxon>Ascomycota</taxon>
        <taxon>Pezizomycotina</taxon>
        <taxon>Dothideomycetes</taxon>
        <taxon>Pleosporomycetidae</taxon>
        <taxon>Pleosporales</taxon>
        <taxon>Pleosporineae</taxon>
        <taxon>Phaeosphaeriaceae</taxon>
        <taxon>Ophiobolus</taxon>
    </lineage>
</organism>